<dbReference type="Pfam" id="PF07929">
    <property type="entry name" value="PRiA4_ORF3"/>
    <property type="match status" value="1"/>
</dbReference>
<evidence type="ECO:0000313" key="4">
    <source>
        <dbReference type="Proteomes" id="UP000671995"/>
    </source>
</evidence>
<reference evidence="3" key="1">
    <citation type="submission" date="2020-05" db="EMBL/GenBank/DDBJ databases">
        <authorList>
            <person name="Zeng H."/>
            <person name="Chan Y.K."/>
            <person name="Watt R.M."/>
        </authorList>
    </citation>
    <scope>NUCLEOTIDE SEQUENCE</scope>
    <source>
        <strain evidence="3">ATCC 700773</strain>
    </source>
</reference>
<sequence length="424" mass="48981">MVFRLTKNALDYINAYYEDDTAPQNKYSDWFVDIIDSLDGKKYFLLTNAYSLFSVVIPAKDLNSKEDFILSATEKIKEYFDANGMAELFLNNIKPFLAENSIRKTNSRAVQGSMRGMKSSIPFMLRFQANLQEDLSLKQLNDILNKRSYKNLLACENEEMVIPKNMILSAAMIQPVQNSTVIRQKKLKEKPVYKIKALLCGFEKEIWREFIISPNTTMENLAFALMIMFNMDGSHLYEFEIRRRDRKEKELRKKGFSKESIKNMLEFVSDIKIKSYIDEEMDRADADFMLETLGLQAPECFEAYAVKIIRFLNKENPEIHFLYDFGDGWDIKLELKKSDFLTDIPVSSLPFVTDGKGSGIIEDCGGIGGLEAIKEAFRVKTGKNYKQYKEWLGVDDMDLSTFDAEKVNKNISKQIKAFKKDFLG</sequence>
<reference evidence="3" key="2">
    <citation type="journal article" date="2021" name="Microbiol. Resour. Announc.">
        <title>Complete Genome Sequences of Three Human Oral Treponema parvum Isolates.</title>
        <authorList>
            <person name="Zeng H."/>
            <person name="Watt R.M."/>
        </authorList>
    </citation>
    <scope>NUCLEOTIDE SEQUENCE</scope>
    <source>
        <strain evidence="3">ATCC 700773</strain>
    </source>
</reference>
<dbReference type="Pfam" id="PF22016">
    <property type="entry name" value="DUF6933"/>
    <property type="match status" value="1"/>
</dbReference>
<dbReference type="EMBL" id="CP054257">
    <property type="protein sequence ID" value="QTQ12706.1"/>
    <property type="molecule type" value="Genomic_DNA"/>
</dbReference>
<evidence type="ECO:0000313" key="3">
    <source>
        <dbReference type="EMBL" id="QTQ12706.1"/>
    </source>
</evidence>
<evidence type="ECO:0000259" key="2">
    <source>
        <dbReference type="Pfam" id="PF22016"/>
    </source>
</evidence>
<feature type="domain" description="Plasmid pRiA4b Orf3-like" evidence="1">
    <location>
        <begin position="192"/>
        <end position="405"/>
    </location>
</feature>
<evidence type="ECO:0000259" key="1">
    <source>
        <dbReference type="Pfam" id="PF07929"/>
    </source>
</evidence>
<gene>
    <name evidence="3" type="ORF">HRI96_11165</name>
</gene>
<feature type="domain" description="DUF6933" evidence="2">
    <location>
        <begin position="3"/>
        <end position="149"/>
    </location>
</feature>
<proteinExistence type="predicted"/>
<name>A0A975ID65_9SPIR</name>
<protein>
    <submittedName>
        <fullName evidence="3">Plasmid pRiA4b ORF-3 family protein</fullName>
    </submittedName>
</protein>
<dbReference type="InterPro" id="IPR053864">
    <property type="entry name" value="DUF6933"/>
</dbReference>
<accession>A0A975ID65</accession>
<dbReference type="PANTHER" id="PTHR41878:SF1">
    <property type="entry name" value="TNPR PROTEIN"/>
    <property type="match status" value="1"/>
</dbReference>
<dbReference type="AlphaFoldDB" id="A0A975ID65"/>
<dbReference type="RefSeq" id="WP_210117418.1">
    <property type="nucleotide sequence ID" value="NZ_CP054257.1"/>
</dbReference>
<dbReference type="Gene3D" id="3.10.290.30">
    <property type="entry name" value="MM3350-like"/>
    <property type="match status" value="1"/>
</dbReference>
<organism evidence="3 4">
    <name type="scientific">Treponema parvum</name>
    <dbReference type="NCBI Taxonomy" id="138851"/>
    <lineage>
        <taxon>Bacteria</taxon>
        <taxon>Pseudomonadati</taxon>
        <taxon>Spirochaetota</taxon>
        <taxon>Spirochaetia</taxon>
        <taxon>Spirochaetales</taxon>
        <taxon>Treponemataceae</taxon>
        <taxon>Treponema</taxon>
    </lineage>
</organism>
<dbReference type="SUPFAM" id="SSF159941">
    <property type="entry name" value="MM3350-like"/>
    <property type="match status" value="1"/>
</dbReference>
<dbReference type="PANTHER" id="PTHR41878">
    <property type="entry name" value="LEXA REPRESSOR-RELATED"/>
    <property type="match status" value="1"/>
</dbReference>
<dbReference type="InterPro" id="IPR012912">
    <property type="entry name" value="Plasmid_pRiA4b_Orf3-like"/>
</dbReference>
<dbReference type="InterPro" id="IPR024047">
    <property type="entry name" value="MM3350-like_sf"/>
</dbReference>
<dbReference type="Proteomes" id="UP000671995">
    <property type="component" value="Chromosome"/>
</dbReference>